<name>A0A0A8Z5N8_ARUDO</name>
<proteinExistence type="predicted"/>
<feature type="compositionally biased region" description="Basic residues" evidence="1">
    <location>
        <begin position="48"/>
        <end position="60"/>
    </location>
</feature>
<reference evidence="2" key="2">
    <citation type="journal article" date="2015" name="Data Brief">
        <title>Shoot transcriptome of the giant reed, Arundo donax.</title>
        <authorList>
            <person name="Barrero R.A."/>
            <person name="Guerrero F.D."/>
            <person name="Moolhuijzen P."/>
            <person name="Goolsby J.A."/>
            <person name="Tidwell J."/>
            <person name="Bellgard S.E."/>
            <person name="Bellgard M.I."/>
        </authorList>
    </citation>
    <scope>NUCLEOTIDE SEQUENCE</scope>
    <source>
        <tissue evidence="2">Shoot tissue taken approximately 20 cm above the soil surface</tissue>
    </source>
</reference>
<protein>
    <submittedName>
        <fullName evidence="2">Uncharacterized protein</fullName>
    </submittedName>
</protein>
<sequence length="60" mass="6447">MTTASQKEHGQDGRAMAPSRTAATADGGKTAPNPTKSPRIVAIQPSKLKNRMKSHRIHLL</sequence>
<evidence type="ECO:0000313" key="2">
    <source>
        <dbReference type="EMBL" id="JAD30142.1"/>
    </source>
</evidence>
<accession>A0A0A8Z5N8</accession>
<organism evidence="2">
    <name type="scientific">Arundo donax</name>
    <name type="common">Giant reed</name>
    <name type="synonym">Donax arundinaceus</name>
    <dbReference type="NCBI Taxonomy" id="35708"/>
    <lineage>
        <taxon>Eukaryota</taxon>
        <taxon>Viridiplantae</taxon>
        <taxon>Streptophyta</taxon>
        <taxon>Embryophyta</taxon>
        <taxon>Tracheophyta</taxon>
        <taxon>Spermatophyta</taxon>
        <taxon>Magnoliopsida</taxon>
        <taxon>Liliopsida</taxon>
        <taxon>Poales</taxon>
        <taxon>Poaceae</taxon>
        <taxon>PACMAD clade</taxon>
        <taxon>Arundinoideae</taxon>
        <taxon>Arundineae</taxon>
        <taxon>Arundo</taxon>
    </lineage>
</organism>
<dbReference type="EMBL" id="GBRH01267753">
    <property type="protein sequence ID" value="JAD30142.1"/>
    <property type="molecule type" value="Transcribed_RNA"/>
</dbReference>
<feature type="compositionally biased region" description="Basic and acidic residues" evidence="1">
    <location>
        <begin position="1"/>
        <end position="12"/>
    </location>
</feature>
<feature type="region of interest" description="Disordered" evidence="1">
    <location>
        <begin position="1"/>
        <end position="60"/>
    </location>
</feature>
<dbReference type="AlphaFoldDB" id="A0A0A8Z5N8"/>
<evidence type="ECO:0000256" key="1">
    <source>
        <dbReference type="SAM" id="MobiDB-lite"/>
    </source>
</evidence>
<reference evidence="2" key="1">
    <citation type="submission" date="2014-09" db="EMBL/GenBank/DDBJ databases">
        <authorList>
            <person name="Magalhaes I.L.F."/>
            <person name="Oliveira U."/>
            <person name="Santos F.R."/>
            <person name="Vidigal T.H.D.A."/>
            <person name="Brescovit A.D."/>
            <person name="Santos A.J."/>
        </authorList>
    </citation>
    <scope>NUCLEOTIDE SEQUENCE</scope>
    <source>
        <tissue evidence="2">Shoot tissue taken approximately 20 cm above the soil surface</tissue>
    </source>
</reference>